<dbReference type="STRING" id="1122170.GCA_000701265_01148"/>
<dbReference type="Proteomes" id="UP000255297">
    <property type="component" value="Unassembled WGS sequence"/>
</dbReference>
<dbReference type="EC" id="3.4.11.5" evidence="4"/>
<dbReference type="AlphaFoldDB" id="A0A378LQB7"/>
<gene>
    <name evidence="4" type="primary">pip_2</name>
    <name evidence="4" type="ORF">NCTC11532_01338</name>
</gene>
<keyword evidence="2 4" id="KW-0378">Hydrolase</keyword>
<dbReference type="Pfam" id="PF00561">
    <property type="entry name" value="Abhydrolase_1"/>
    <property type="match status" value="1"/>
</dbReference>
<accession>A0A378LQB7</accession>
<dbReference type="GO" id="GO:0004177">
    <property type="term" value="F:aminopeptidase activity"/>
    <property type="evidence" value="ECO:0007669"/>
    <property type="project" value="UniProtKB-KW"/>
</dbReference>
<dbReference type="EMBL" id="UGPB01000001">
    <property type="protein sequence ID" value="STY29155.1"/>
    <property type="molecule type" value="Genomic_DNA"/>
</dbReference>
<dbReference type="InterPro" id="IPR029058">
    <property type="entry name" value="AB_hydrolase_fold"/>
</dbReference>
<dbReference type="RefSeq" id="WP_051635544.1">
    <property type="nucleotide sequence ID" value="NZ_CAAAIS010000010.1"/>
</dbReference>
<dbReference type="PRINTS" id="PR00793">
    <property type="entry name" value="PROAMNOPTASE"/>
</dbReference>
<reference evidence="4 5" key="1">
    <citation type="submission" date="2018-06" db="EMBL/GenBank/DDBJ databases">
        <authorList>
            <consortium name="Pathogen Informatics"/>
            <person name="Doyle S."/>
        </authorList>
    </citation>
    <scope>NUCLEOTIDE SEQUENCE [LARGE SCALE GENOMIC DNA]</scope>
    <source>
        <strain evidence="4 5">NCTC11532</strain>
    </source>
</reference>
<sequence>MWSKDFFIDISMRAKAPETKLHIRIVSAREENLEKMPYIFMLPGGPGANHSHYKDYECLVTTGNIVFIDPRGCGLSNKQDPSTYNMDNYIQDVEEIRKHLHLDKIIVLGKSYGAMCALGYTLNYPEHVSSLILAAGSPSYKNIETARRNIAERGTQEQQTVCEQLWEGSFKSNEEVSHFFNVMDTMYSWKKRNNQSVSRPAPEYAFEYEPLNQGFSGFLRTFNYEERLHEIACTTLILVGEEDWVTDKKHSEFMASKIPNNQIVVFPNADHSMESDVPEEFFSTIQSFLKIQCGKRNQNYFFQDKEAIGNGPNLSFDEITKCTYS</sequence>
<name>A0A378LQB7_9GAMM</name>
<evidence type="ECO:0000256" key="1">
    <source>
        <dbReference type="ARBA" id="ARBA00010088"/>
    </source>
</evidence>
<evidence type="ECO:0000313" key="5">
    <source>
        <dbReference type="Proteomes" id="UP000255297"/>
    </source>
</evidence>
<evidence type="ECO:0000256" key="2">
    <source>
        <dbReference type="ARBA" id="ARBA00022801"/>
    </source>
</evidence>
<evidence type="ECO:0000259" key="3">
    <source>
        <dbReference type="Pfam" id="PF00561"/>
    </source>
</evidence>
<comment type="similarity">
    <text evidence="1">Belongs to the peptidase S33 family.</text>
</comment>
<dbReference type="PANTHER" id="PTHR43798">
    <property type="entry name" value="MONOACYLGLYCEROL LIPASE"/>
    <property type="match status" value="1"/>
</dbReference>
<dbReference type="InterPro" id="IPR050266">
    <property type="entry name" value="AB_hydrolase_sf"/>
</dbReference>
<dbReference type="PRINTS" id="PR00111">
    <property type="entry name" value="ABHYDROLASE"/>
</dbReference>
<feature type="domain" description="AB hydrolase-1" evidence="3">
    <location>
        <begin position="39"/>
        <end position="272"/>
    </location>
</feature>
<dbReference type="SUPFAM" id="SSF53474">
    <property type="entry name" value="alpha/beta-Hydrolases"/>
    <property type="match status" value="1"/>
</dbReference>
<dbReference type="OrthoDB" id="2086224at2"/>
<protein>
    <submittedName>
        <fullName evidence="4">Proline iminopeptidase</fullName>
        <ecNumber evidence="4">3.4.11.5</ecNumber>
    </submittedName>
</protein>
<keyword evidence="4" id="KW-0645">Protease</keyword>
<dbReference type="GO" id="GO:0016020">
    <property type="term" value="C:membrane"/>
    <property type="evidence" value="ECO:0007669"/>
    <property type="project" value="TreeGrafter"/>
</dbReference>
<dbReference type="Gene3D" id="3.40.50.1820">
    <property type="entry name" value="alpha/beta hydrolase"/>
    <property type="match status" value="1"/>
</dbReference>
<organism evidence="4 5">
    <name type="scientific">Legionella wadsworthii</name>
    <dbReference type="NCBI Taxonomy" id="28088"/>
    <lineage>
        <taxon>Bacteria</taxon>
        <taxon>Pseudomonadati</taxon>
        <taxon>Pseudomonadota</taxon>
        <taxon>Gammaproteobacteria</taxon>
        <taxon>Legionellales</taxon>
        <taxon>Legionellaceae</taxon>
        <taxon>Legionella</taxon>
    </lineage>
</organism>
<keyword evidence="5" id="KW-1185">Reference proteome</keyword>
<dbReference type="InterPro" id="IPR000073">
    <property type="entry name" value="AB_hydrolase_1"/>
</dbReference>
<dbReference type="InterPro" id="IPR002410">
    <property type="entry name" value="Peptidase_S33"/>
</dbReference>
<proteinExistence type="inferred from homology"/>
<dbReference type="PANTHER" id="PTHR43798:SF33">
    <property type="entry name" value="HYDROLASE, PUTATIVE (AFU_ORTHOLOGUE AFUA_2G14860)-RELATED"/>
    <property type="match status" value="1"/>
</dbReference>
<keyword evidence="4" id="KW-0031">Aminopeptidase</keyword>
<dbReference type="GO" id="GO:0006508">
    <property type="term" value="P:proteolysis"/>
    <property type="evidence" value="ECO:0007669"/>
    <property type="project" value="InterPro"/>
</dbReference>
<evidence type="ECO:0000313" key="4">
    <source>
        <dbReference type="EMBL" id="STY29155.1"/>
    </source>
</evidence>